<name>A0A317V6Y9_ASPEC</name>
<keyword evidence="2" id="KW-1185">Reference proteome</keyword>
<dbReference type="AlphaFoldDB" id="A0A317V6Y9"/>
<dbReference type="GeneID" id="37058676"/>
<dbReference type="EMBL" id="MSFU01000019">
    <property type="protein sequence ID" value="PWY68828.1"/>
    <property type="molecule type" value="Genomic_DNA"/>
</dbReference>
<comment type="caution">
    <text evidence="1">The sequence shown here is derived from an EMBL/GenBank/DDBJ whole genome shotgun (WGS) entry which is preliminary data.</text>
</comment>
<sequence length="131" mass="13914">MAMNDSRSEYEDLSCANAAGLQPLMLASSMPKRVSQDTIVAVLEAAMRQIRSHVPGMAGMAGMAGKVINVGKGPGNPGRYAVASGPLPDLLIVVRDDLHAFPPCLEEHAGSRAGFIIESFWRGIAIARRLL</sequence>
<accession>A0A317V6Y9</accession>
<protein>
    <submittedName>
        <fullName evidence="1">Uncharacterized protein</fullName>
    </submittedName>
</protein>
<evidence type="ECO:0000313" key="1">
    <source>
        <dbReference type="EMBL" id="PWY68828.1"/>
    </source>
</evidence>
<organism evidence="1 2">
    <name type="scientific">Aspergillus eucalypticola (strain CBS 122712 / IBT 29274)</name>
    <dbReference type="NCBI Taxonomy" id="1448314"/>
    <lineage>
        <taxon>Eukaryota</taxon>
        <taxon>Fungi</taxon>
        <taxon>Dikarya</taxon>
        <taxon>Ascomycota</taxon>
        <taxon>Pezizomycotina</taxon>
        <taxon>Eurotiomycetes</taxon>
        <taxon>Eurotiomycetidae</taxon>
        <taxon>Eurotiales</taxon>
        <taxon>Aspergillaceae</taxon>
        <taxon>Aspergillus</taxon>
        <taxon>Aspergillus subgen. Circumdati</taxon>
    </lineage>
</organism>
<evidence type="ECO:0000313" key="2">
    <source>
        <dbReference type="Proteomes" id="UP000246171"/>
    </source>
</evidence>
<dbReference type="RefSeq" id="XP_025386201.1">
    <property type="nucleotide sequence ID" value="XM_025536714.1"/>
</dbReference>
<proteinExistence type="predicted"/>
<dbReference type="Proteomes" id="UP000246171">
    <property type="component" value="Unassembled WGS sequence"/>
</dbReference>
<gene>
    <name evidence="1" type="ORF">BO83DRAFT_448924</name>
</gene>
<dbReference type="VEuPathDB" id="FungiDB:BO83DRAFT_448924"/>
<reference evidence="1" key="1">
    <citation type="submission" date="2016-12" db="EMBL/GenBank/DDBJ databases">
        <title>The genomes of Aspergillus section Nigri reveals drivers in fungal speciation.</title>
        <authorList>
            <consortium name="DOE Joint Genome Institute"/>
            <person name="Vesth T.C."/>
            <person name="Nybo J."/>
            <person name="Theobald S."/>
            <person name="Brandl J."/>
            <person name="Frisvad J.C."/>
            <person name="Nielsen K.F."/>
            <person name="Lyhne E.K."/>
            <person name="Kogle M.E."/>
            <person name="Kuo A."/>
            <person name="Riley R."/>
            <person name="Clum A."/>
            <person name="Nolan M."/>
            <person name="Lipzen A."/>
            <person name="Salamov A."/>
            <person name="Henrissat B."/>
            <person name="Wiebenga A."/>
            <person name="De vries R.P."/>
            <person name="Grigoriev I.V."/>
            <person name="Mortensen U.H."/>
            <person name="Andersen M.R."/>
            <person name="Baker S.E."/>
        </authorList>
    </citation>
    <scope>NUCLEOTIDE SEQUENCE</scope>
    <source>
        <strain evidence="1">CBS 122712</strain>
    </source>
</reference>